<dbReference type="PANTHER" id="PTHR30272">
    <property type="entry name" value="3-HYDROXYACYL-[ACYL-CARRIER-PROTEIN] DEHYDRATASE"/>
    <property type="match status" value="1"/>
</dbReference>
<dbReference type="InterPro" id="IPR013114">
    <property type="entry name" value="FabA_FabZ"/>
</dbReference>
<evidence type="ECO:0000313" key="2">
    <source>
        <dbReference type="EMBL" id="QDU96175.1"/>
    </source>
</evidence>
<evidence type="ECO:0000256" key="1">
    <source>
        <dbReference type="ARBA" id="ARBA00023239"/>
    </source>
</evidence>
<dbReference type="Pfam" id="PF07977">
    <property type="entry name" value="FabA"/>
    <property type="match status" value="1"/>
</dbReference>
<dbReference type="GO" id="GO:0019171">
    <property type="term" value="F:(3R)-hydroxyacyl-[acyl-carrier-protein] dehydratase activity"/>
    <property type="evidence" value="ECO:0007669"/>
    <property type="project" value="UniProtKB-EC"/>
</dbReference>
<dbReference type="KEGG" id="lcre:Pla8534_39940"/>
<dbReference type="CDD" id="cd01288">
    <property type="entry name" value="FabZ"/>
    <property type="match status" value="1"/>
</dbReference>
<keyword evidence="3" id="KW-1185">Reference proteome</keyword>
<dbReference type="AlphaFoldDB" id="A0A518DWG4"/>
<dbReference type="EC" id="4.2.1.59" evidence="2"/>
<proteinExistence type="predicted"/>
<dbReference type="EMBL" id="CP036433">
    <property type="protein sequence ID" value="QDU96175.1"/>
    <property type="molecule type" value="Genomic_DNA"/>
</dbReference>
<dbReference type="InterPro" id="IPR029069">
    <property type="entry name" value="HotDog_dom_sf"/>
</dbReference>
<organism evidence="2 3">
    <name type="scientific">Lignipirellula cremea</name>
    <dbReference type="NCBI Taxonomy" id="2528010"/>
    <lineage>
        <taxon>Bacteria</taxon>
        <taxon>Pseudomonadati</taxon>
        <taxon>Planctomycetota</taxon>
        <taxon>Planctomycetia</taxon>
        <taxon>Pirellulales</taxon>
        <taxon>Pirellulaceae</taxon>
        <taxon>Lignipirellula</taxon>
    </lineage>
</organism>
<sequence length="161" mass="18682">MRFRQLDRITELVPGERITAIKALTLSEEYLEDHFPRFPVMPGVVMLESMFQASMWLIHATEEFRLPIVTLKECRNVKYSDFVQPGDVLRVEAQILKHDETSTTLKTQGFLEDGVAVGARLILERYSINERHPARGDADSYTRRRLIEEFRLLYPKRAATA</sequence>
<dbReference type="Gene3D" id="3.10.129.10">
    <property type="entry name" value="Hotdog Thioesterase"/>
    <property type="match status" value="1"/>
</dbReference>
<dbReference type="SUPFAM" id="SSF54637">
    <property type="entry name" value="Thioesterase/thiol ester dehydrase-isomerase"/>
    <property type="match status" value="1"/>
</dbReference>
<accession>A0A518DWG4</accession>
<name>A0A518DWG4_9BACT</name>
<dbReference type="OrthoDB" id="9787658at2"/>
<dbReference type="RefSeq" id="WP_145054836.1">
    <property type="nucleotide sequence ID" value="NZ_CP036433.1"/>
</dbReference>
<dbReference type="Proteomes" id="UP000317648">
    <property type="component" value="Chromosome"/>
</dbReference>
<reference evidence="2 3" key="1">
    <citation type="submission" date="2019-02" db="EMBL/GenBank/DDBJ databases">
        <title>Deep-cultivation of Planctomycetes and their phenomic and genomic characterization uncovers novel biology.</title>
        <authorList>
            <person name="Wiegand S."/>
            <person name="Jogler M."/>
            <person name="Boedeker C."/>
            <person name="Pinto D."/>
            <person name="Vollmers J."/>
            <person name="Rivas-Marin E."/>
            <person name="Kohn T."/>
            <person name="Peeters S.H."/>
            <person name="Heuer A."/>
            <person name="Rast P."/>
            <person name="Oberbeckmann S."/>
            <person name="Bunk B."/>
            <person name="Jeske O."/>
            <person name="Meyerdierks A."/>
            <person name="Storesund J.E."/>
            <person name="Kallscheuer N."/>
            <person name="Luecker S."/>
            <person name="Lage O.M."/>
            <person name="Pohl T."/>
            <person name="Merkel B.J."/>
            <person name="Hornburger P."/>
            <person name="Mueller R.-W."/>
            <person name="Bruemmer F."/>
            <person name="Labrenz M."/>
            <person name="Spormann A.M."/>
            <person name="Op den Camp H."/>
            <person name="Overmann J."/>
            <person name="Amann R."/>
            <person name="Jetten M.S.M."/>
            <person name="Mascher T."/>
            <person name="Medema M.H."/>
            <person name="Devos D.P."/>
            <person name="Kaster A.-K."/>
            <person name="Ovreas L."/>
            <person name="Rohde M."/>
            <person name="Galperin M.Y."/>
            <person name="Jogler C."/>
        </authorList>
    </citation>
    <scope>NUCLEOTIDE SEQUENCE [LARGE SCALE GENOMIC DNA]</scope>
    <source>
        <strain evidence="2 3">Pla85_3_4</strain>
    </source>
</reference>
<protein>
    <submittedName>
        <fullName evidence="2">3-hydroxyacyl-[acyl-carrier-protein] dehydratase FabZ</fullName>
        <ecNumber evidence="2">4.2.1.59</ecNumber>
    </submittedName>
</protein>
<evidence type="ECO:0000313" key="3">
    <source>
        <dbReference type="Proteomes" id="UP000317648"/>
    </source>
</evidence>
<gene>
    <name evidence="2" type="primary">fabZ_2</name>
    <name evidence="2" type="ORF">Pla8534_39940</name>
</gene>
<dbReference type="PANTHER" id="PTHR30272:SF1">
    <property type="entry name" value="3-HYDROXYACYL-[ACYL-CARRIER-PROTEIN] DEHYDRATASE"/>
    <property type="match status" value="1"/>
</dbReference>
<keyword evidence="1 2" id="KW-0456">Lyase</keyword>